<dbReference type="InterPro" id="IPR023393">
    <property type="entry name" value="START-like_dom_sf"/>
</dbReference>
<reference evidence="1" key="1">
    <citation type="submission" date="2006-06" db="EMBL/GenBank/DDBJ databases">
        <title>Complete sequence of chromosome of Mycobacterium sp. MCS.</title>
        <authorList>
            <consortium name="US DOE Joint Genome Institute"/>
            <person name="Copeland A."/>
            <person name="Lucas S."/>
            <person name="Lapidus A."/>
            <person name="Barry K."/>
            <person name="Detter J.C."/>
            <person name="Glavina del Rio T."/>
            <person name="Hammon N."/>
            <person name="Israni S."/>
            <person name="Dalin E."/>
            <person name="Tice H."/>
            <person name="Pitluck S."/>
            <person name="Martinez M."/>
            <person name="Schmutz J."/>
            <person name="Larimer F."/>
            <person name="Land M."/>
            <person name="Hauser L."/>
            <person name="Kyrpides N."/>
            <person name="Kim E."/>
            <person name="Miller C.D."/>
            <person name="Hughes J.E."/>
            <person name="Anderson A.J."/>
            <person name="Sims R.C."/>
            <person name="Richardson P."/>
        </authorList>
    </citation>
    <scope>NUCLEOTIDE SEQUENCE [LARGE SCALE GENOMIC DNA]</scope>
    <source>
        <strain evidence="1">MCS</strain>
    </source>
</reference>
<name>A0A5Q5BIS1_MYCSS</name>
<dbReference type="SUPFAM" id="SSF55961">
    <property type="entry name" value="Bet v1-like"/>
    <property type="match status" value="1"/>
</dbReference>
<sequence>MGAAQEDTLLGIVTTTSDTAYTHAPEVIYDFVTNPANWTKTYPGSSYVGRLENLPLQVGDTWEEGGPDSDRIFTWQLAMAVRPRRWVFTSVGRLGHDRDGNGGMDGRITVEYEFTRPGADITLFRRTMTIEAPKDAPMPDGFFRIVNPANIDRYHAAVARELDALRVTA</sequence>
<evidence type="ECO:0000313" key="1">
    <source>
        <dbReference type="EMBL" id="ABG08137.1"/>
    </source>
</evidence>
<gene>
    <name evidence="1" type="ordered locus">Mmcs_2029</name>
</gene>
<dbReference type="Gene3D" id="3.30.530.20">
    <property type="match status" value="1"/>
</dbReference>
<evidence type="ECO:0008006" key="2">
    <source>
        <dbReference type="Google" id="ProtNLM"/>
    </source>
</evidence>
<dbReference type="KEGG" id="mmc:Mmcs_2029"/>
<dbReference type="EMBL" id="CP000384">
    <property type="protein sequence ID" value="ABG08137.1"/>
    <property type="molecule type" value="Genomic_DNA"/>
</dbReference>
<accession>A0A5Q5BIS1</accession>
<organism evidence="1">
    <name type="scientific">Mycobacterium sp. (strain MCS)</name>
    <dbReference type="NCBI Taxonomy" id="164756"/>
    <lineage>
        <taxon>Bacteria</taxon>
        <taxon>Bacillati</taxon>
        <taxon>Actinomycetota</taxon>
        <taxon>Actinomycetes</taxon>
        <taxon>Mycobacteriales</taxon>
        <taxon>Mycobacteriaceae</taxon>
        <taxon>Mycobacterium</taxon>
    </lineage>
</organism>
<protein>
    <recommendedName>
        <fullName evidence="2">SRPBCC family protein</fullName>
    </recommendedName>
</protein>
<dbReference type="CDD" id="cd07812">
    <property type="entry name" value="SRPBCC"/>
    <property type="match status" value="1"/>
</dbReference>
<proteinExistence type="predicted"/>
<dbReference type="AlphaFoldDB" id="A0A5Q5BIS1"/>